<dbReference type="GO" id="GO:0005975">
    <property type="term" value="P:carbohydrate metabolic process"/>
    <property type="evidence" value="ECO:0007669"/>
    <property type="project" value="InterPro"/>
</dbReference>
<evidence type="ECO:0000256" key="1">
    <source>
        <dbReference type="ARBA" id="ARBA00000439"/>
    </source>
</evidence>
<evidence type="ECO:0000313" key="12">
    <source>
        <dbReference type="Proteomes" id="UP000556026"/>
    </source>
</evidence>
<organism evidence="11 12">
    <name type="scientific">Geomonas silvestris</name>
    <dbReference type="NCBI Taxonomy" id="2740184"/>
    <lineage>
        <taxon>Bacteria</taxon>
        <taxon>Pseudomonadati</taxon>
        <taxon>Thermodesulfobacteriota</taxon>
        <taxon>Desulfuromonadia</taxon>
        <taxon>Geobacterales</taxon>
        <taxon>Geobacteraceae</taxon>
        <taxon>Geomonas</taxon>
    </lineage>
</organism>
<dbReference type="NCBIfam" id="NF011079">
    <property type="entry name" value="PRK14508.1-2"/>
    <property type="match status" value="1"/>
</dbReference>
<dbReference type="InterPro" id="IPR003385">
    <property type="entry name" value="Glyco_hydro_77"/>
</dbReference>
<evidence type="ECO:0000256" key="6">
    <source>
        <dbReference type="ARBA" id="ARBA00022679"/>
    </source>
</evidence>
<dbReference type="InterPro" id="IPR017853">
    <property type="entry name" value="GH"/>
</dbReference>
<name>A0A6V8MPD8_9BACT</name>
<keyword evidence="12" id="KW-1185">Reference proteome</keyword>
<protein>
    <recommendedName>
        <fullName evidence="4 10">4-alpha-glucanotransferase</fullName>
        <ecNumber evidence="3 10">2.4.1.25</ecNumber>
    </recommendedName>
    <alternativeName>
        <fullName evidence="8 10">Amylomaltase</fullName>
    </alternativeName>
    <alternativeName>
        <fullName evidence="9 10">Disproportionating enzyme</fullName>
    </alternativeName>
</protein>
<dbReference type="NCBIfam" id="NF011080">
    <property type="entry name" value="PRK14508.1-3"/>
    <property type="match status" value="1"/>
</dbReference>
<keyword evidence="5 10" id="KW-0328">Glycosyltransferase</keyword>
<reference evidence="12" key="1">
    <citation type="submission" date="2020-06" db="EMBL/GenBank/DDBJ databases">
        <title>Draft genomic sequence of Geomonas sp. Red330.</title>
        <authorList>
            <person name="Itoh H."/>
            <person name="Zhenxing X."/>
            <person name="Ushijima N."/>
            <person name="Masuda Y."/>
            <person name="Shiratori Y."/>
            <person name="Senoo K."/>
        </authorList>
    </citation>
    <scope>NUCLEOTIDE SEQUENCE [LARGE SCALE GENOMIC DNA]</scope>
    <source>
        <strain evidence="12">Red330</strain>
    </source>
</reference>
<keyword evidence="7 10" id="KW-0119">Carbohydrate metabolism</keyword>
<evidence type="ECO:0000256" key="5">
    <source>
        <dbReference type="ARBA" id="ARBA00022676"/>
    </source>
</evidence>
<evidence type="ECO:0000256" key="10">
    <source>
        <dbReference type="RuleBase" id="RU361207"/>
    </source>
</evidence>
<dbReference type="SUPFAM" id="SSF51445">
    <property type="entry name" value="(Trans)glycosidases"/>
    <property type="match status" value="1"/>
</dbReference>
<comment type="similarity">
    <text evidence="2 10">Belongs to the disproportionating enzyme family.</text>
</comment>
<accession>A0A6V8MPD8</accession>
<proteinExistence type="inferred from homology"/>
<evidence type="ECO:0000256" key="9">
    <source>
        <dbReference type="ARBA" id="ARBA00031501"/>
    </source>
</evidence>
<dbReference type="AlphaFoldDB" id="A0A6V8MPD8"/>
<evidence type="ECO:0000256" key="8">
    <source>
        <dbReference type="ARBA" id="ARBA00031423"/>
    </source>
</evidence>
<evidence type="ECO:0000256" key="3">
    <source>
        <dbReference type="ARBA" id="ARBA00012560"/>
    </source>
</evidence>
<dbReference type="Proteomes" id="UP000556026">
    <property type="component" value="Unassembled WGS sequence"/>
</dbReference>
<evidence type="ECO:0000313" key="11">
    <source>
        <dbReference type="EMBL" id="GFO61782.1"/>
    </source>
</evidence>
<dbReference type="PANTHER" id="PTHR32438:SF5">
    <property type="entry name" value="4-ALPHA-GLUCANOTRANSFERASE DPE1, CHLOROPLASTIC_AMYLOPLASTIC"/>
    <property type="match status" value="1"/>
</dbReference>
<dbReference type="EMBL" id="BLXX01000020">
    <property type="protein sequence ID" value="GFO61782.1"/>
    <property type="molecule type" value="Genomic_DNA"/>
</dbReference>
<dbReference type="Gene3D" id="3.20.20.80">
    <property type="entry name" value="Glycosidases"/>
    <property type="match status" value="1"/>
</dbReference>
<evidence type="ECO:0000256" key="4">
    <source>
        <dbReference type="ARBA" id="ARBA00020295"/>
    </source>
</evidence>
<dbReference type="PANTHER" id="PTHR32438">
    <property type="entry name" value="4-ALPHA-GLUCANOTRANSFERASE DPE1, CHLOROPLASTIC/AMYLOPLASTIC"/>
    <property type="match status" value="1"/>
</dbReference>
<evidence type="ECO:0000256" key="7">
    <source>
        <dbReference type="ARBA" id="ARBA00023277"/>
    </source>
</evidence>
<dbReference type="Pfam" id="PF02446">
    <property type="entry name" value="Glyco_hydro_77"/>
    <property type="match status" value="1"/>
</dbReference>
<comment type="caution">
    <text evidence="11">The sequence shown here is derived from an EMBL/GenBank/DDBJ whole genome shotgun (WGS) entry which is preliminary data.</text>
</comment>
<keyword evidence="6 10" id="KW-0808">Transferase</keyword>
<dbReference type="NCBIfam" id="TIGR00217">
    <property type="entry name" value="malQ"/>
    <property type="match status" value="1"/>
</dbReference>
<evidence type="ECO:0000256" key="2">
    <source>
        <dbReference type="ARBA" id="ARBA00005684"/>
    </source>
</evidence>
<dbReference type="GO" id="GO:0004134">
    <property type="term" value="F:4-alpha-glucanotransferase activity"/>
    <property type="evidence" value="ECO:0007669"/>
    <property type="project" value="UniProtKB-EC"/>
</dbReference>
<sequence length="490" mass="54860">MLLHPSSLPGTGGIGSFGEEARRFVDFLHKSGQSLWQILPLGPTAYGNSPYSCYSAFAGNPLLINFEAIVDDGDLTPQGLQADPPGDHVDYGATTLYKSGLLKVAAARFFESAPQRRKEEFWQFCDTTFWLHDFALFMALKEHFKGESWNAWPEPIALREPEALASWSEKLGVAIGEQKYQQWQFTRQWKKLKSYANVLGISIIGDLPIFVAFDSADVWANPQLFHLDEKGVPIVVAGVPPDYFSKTGQLWGNPLYNWDRMAAEGYAWWVARLRNDLSLYDMVRIDHFRGFEAFWEVPVWAKTAVNGRWVKGPGEALFNTLCYALGNLPIIAEDLGIITAEVEALRDQFGFPGMKILQFAFGSGPENPYLPHNHVRSCVAYTGTHDNDTTLGWFESLKAKEQKALLSYLDRDKGDIVWQMIKCALASVADYAIIPMQDLLELPSTARMNVPGQAAGNWSWRCSPDAFSGRLASKLAHITELYGRLPDFVG</sequence>
<gene>
    <name evidence="11" type="primary">malQ</name>
    <name evidence="11" type="ORF">GMST_41070</name>
</gene>
<comment type="catalytic activity">
    <reaction evidence="1 10">
        <text>Transfers a segment of a (1-&gt;4)-alpha-D-glucan to a new position in an acceptor, which may be glucose or a (1-&gt;4)-alpha-D-glucan.</text>
        <dbReference type="EC" id="2.4.1.25"/>
    </reaction>
</comment>
<dbReference type="EC" id="2.4.1.25" evidence="3 10"/>